<comment type="caution">
    <text evidence="5">The sequence shown here is derived from an EMBL/GenBank/DDBJ whole genome shotgun (WGS) entry which is preliminary data.</text>
</comment>
<protein>
    <submittedName>
        <fullName evidence="5">Ankyrin repeat-containing domain protein</fullName>
    </submittedName>
</protein>
<dbReference type="PROSITE" id="PS50297">
    <property type="entry name" value="ANK_REP_REGION"/>
    <property type="match status" value="4"/>
</dbReference>
<dbReference type="Gene3D" id="1.25.40.20">
    <property type="entry name" value="Ankyrin repeat-containing domain"/>
    <property type="match status" value="3"/>
</dbReference>
<accession>A0AAN6PAC0</accession>
<feature type="repeat" description="ANK" evidence="3">
    <location>
        <begin position="549"/>
        <end position="578"/>
    </location>
</feature>
<organism evidence="5 6">
    <name type="scientific">Parachaetomium inaequale</name>
    <dbReference type="NCBI Taxonomy" id="2588326"/>
    <lineage>
        <taxon>Eukaryota</taxon>
        <taxon>Fungi</taxon>
        <taxon>Dikarya</taxon>
        <taxon>Ascomycota</taxon>
        <taxon>Pezizomycotina</taxon>
        <taxon>Sordariomycetes</taxon>
        <taxon>Sordariomycetidae</taxon>
        <taxon>Sordariales</taxon>
        <taxon>Chaetomiaceae</taxon>
        <taxon>Parachaetomium</taxon>
    </lineage>
</organism>
<dbReference type="Proteomes" id="UP001303115">
    <property type="component" value="Unassembled WGS sequence"/>
</dbReference>
<dbReference type="Pfam" id="PF14420">
    <property type="entry name" value="Clr5"/>
    <property type="match status" value="1"/>
</dbReference>
<dbReference type="SUPFAM" id="SSF48403">
    <property type="entry name" value="Ankyrin repeat"/>
    <property type="match status" value="2"/>
</dbReference>
<dbReference type="AlphaFoldDB" id="A0AAN6PAC0"/>
<keyword evidence="1" id="KW-0677">Repeat</keyword>
<feature type="repeat" description="ANK" evidence="3">
    <location>
        <begin position="997"/>
        <end position="1029"/>
    </location>
</feature>
<reference evidence="6" key="1">
    <citation type="journal article" date="2023" name="Mol. Phylogenet. Evol.">
        <title>Genome-scale phylogeny and comparative genomics of the fungal order Sordariales.</title>
        <authorList>
            <person name="Hensen N."/>
            <person name="Bonometti L."/>
            <person name="Westerberg I."/>
            <person name="Brannstrom I.O."/>
            <person name="Guillou S."/>
            <person name="Cros-Aarteil S."/>
            <person name="Calhoun S."/>
            <person name="Haridas S."/>
            <person name="Kuo A."/>
            <person name="Mondo S."/>
            <person name="Pangilinan J."/>
            <person name="Riley R."/>
            <person name="LaButti K."/>
            <person name="Andreopoulos B."/>
            <person name="Lipzen A."/>
            <person name="Chen C."/>
            <person name="Yan M."/>
            <person name="Daum C."/>
            <person name="Ng V."/>
            <person name="Clum A."/>
            <person name="Steindorff A."/>
            <person name="Ohm R.A."/>
            <person name="Martin F."/>
            <person name="Silar P."/>
            <person name="Natvig D.O."/>
            <person name="Lalanne C."/>
            <person name="Gautier V."/>
            <person name="Ament-Velasquez S.L."/>
            <person name="Kruys A."/>
            <person name="Hutchinson M.I."/>
            <person name="Powell A.J."/>
            <person name="Barry K."/>
            <person name="Miller A.N."/>
            <person name="Grigoriev I.V."/>
            <person name="Debuchy R."/>
            <person name="Gladieux P."/>
            <person name="Hiltunen Thoren M."/>
            <person name="Johannesson H."/>
        </authorList>
    </citation>
    <scope>NUCLEOTIDE SEQUENCE [LARGE SCALE GENOMIC DNA]</scope>
    <source>
        <strain evidence="6">CBS 284.82</strain>
    </source>
</reference>
<feature type="domain" description="Clr5" evidence="4">
    <location>
        <begin position="12"/>
        <end position="57"/>
    </location>
</feature>
<dbReference type="Pfam" id="PF00023">
    <property type="entry name" value="Ank"/>
    <property type="match status" value="1"/>
</dbReference>
<name>A0AAN6PAC0_9PEZI</name>
<dbReference type="PROSITE" id="PS50088">
    <property type="entry name" value="ANK_REPEAT"/>
    <property type="match status" value="4"/>
</dbReference>
<gene>
    <name evidence="5" type="ORF">C8A01DRAFT_18570</name>
</gene>
<evidence type="ECO:0000313" key="5">
    <source>
        <dbReference type="EMBL" id="KAK4034669.1"/>
    </source>
</evidence>
<feature type="repeat" description="ANK" evidence="3">
    <location>
        <begin position="509"/>
        <end position="541"/>
    </location>
</feature>
<dbReference type="InterPro" id="IPR036770">
    <property type="entry name" value="Ankyrin_rpt-contain_sf"/>
</dbReference>
<evidence type="ECO:0000256" key="2">
    <source>
        <dbReference type="ARBA" id="ARBA00023043"/>
    </source>
</evidence>
<evidence type="ECO:0000256" key="1">
    <source>
        <dbReference type="ARBA" id="ARBA00022737"/>
    </source>
</evidence>
<dbReference type="InterPro" id="IPR025676">
    <property type="entry name" value="Clr5_dom"/>
</dbReference>
<keyword evidence="2 3" id="KW-0040">ANK repeat</keyword>
<dbReference type="EMBL" id="MU854470">
    <property type="protein sequence ID" value="KAK4034669.1"/>
    <property type="molecule type" value="Genomic_DNA"/>
</dbReference>
<sequence>MDVLPDEESTPLDWDKHEAEILDVFVTQDKPLKEVMEHMSNKHGFIATARQYKYRFNRLKKITDEEYLDIDQECQRRAALGKRTDVCLLGRPLAPERVRRGISRAVKNNPQSGRIVKRTSKCELIPNTGSYYGSEHSQAQVKHNETMMLLDLPVATLDMQPSHELIELGDVDLDMAVEAEFGSGKYFSILRGEGVECNCNSANHGGTVATWHGFASDLEASTHLHPRSPLIRAGLSPFRRLDDSDPSVVDFDLSDPYQGRGRMRNLPFFQVLDYPFKVPLPGHRATRGTPELAPIPATTSAGFLIVARSVFQVSDDSGAMEQLLSTVSVADIASQFKQLIPERYDGDLSHKLGGVLDPFQSASSTLPWLFSVAAYLASNNGLTASQMDNLLKWIIDQGHAESLAVFMKIQAPTIHAFAKVLIESAIRIKNVQLLNTLLKCGVKLDSKLYGIAVIGDVDLTKRVLFEADPTCFEKEKGVDMFHHFIQKQHFDLAQFLLDKGVSPDAQSVYSGTALCRAVERGDIAAIEFLLEAGADVNGLDTRRYGVCTTPLGYAVFKKNAEVVVLLLNHGADVGARIEGKSTIAWAALSCRSICELLKERLEPAAVGFLLGDLVDAANRGHDTLVAYIAQQSKGGRTPQLEKALEQSIQGKHLNAAITLLEYGVSPDGSTLSTSPLLTALKQGPKHRVFAELLLKHNADITRPGLLDELASRGPSDLLEAVLASGIDAEHRMNALVTAAGAGNIASAAILIRSGLDVDTPGLPSTPLQEACSQGYENMILFLISKEANVNAPAHPNSGRTALQAALASENPINTAQILLHHGAQASAPPAMLDGLTALEALCHNYYIDDGASLVQLCHKLLDAGATVNGPDGKPSSALHGVIERKWHDVLGRFLEPQHNAILNHIWCDSDGDSGMVDDEEPRGPYTPTQLAAFGQDLKALEMLLDHGTDVNEAPAERFGRTALQAAALLTPGPAKMAVIHFLLDHGANINADPALQCGVTALQAAAIAGDLMLAELFITRGADVNAWPSFEEGRTAIEGAAEHGRLDMVQLLLNAGARGDVARGTGFERAIELAEKNGHFSVANLLKMAQPSL</sequence>
<dbReference type="SMART" id="SM00248">
    <property type="entry name" value="ANK"/>
    <property type="match status" value="15"/>
</dbReference>
<evidence type="ECO:0000313" key="6">
    <source>
        <dbReference type="Proteomes" id="UP001303115"/>
    </source>
</evidence>
<evidence type="ECO:0000259" key="4">
    <source>
        <dbReference type="Pfam" id="PF14420"/>
    </source>
</evidence>
<dbReference type="InterPro" id="IPR002110">
    <property type="entry name" value="Ankyrin_rpt"/>
</dbReference>
<proteinExistence type="predicted"/>
<keyword evidence="6" id="KW-1185">Reference proteome</keyword>
<feature type="repeat" description="ANK" evidence="3">
    <location>
        <begin position="1032"/>
        <end position="1064"/>
    </location>
</feature>
<dbReference type="PANTHER" id="PTHR24198">
    <property type="entry name" value="ANKYRIN REPEAT AND PROTEIN KINASE DOMAIN-CONTAINING PROTEIN"/>
    <property type="match status" value="1"/>
</dbReference>
<dbReference type="PANTHER" id="PTHR24198:SF165">
    <property type="entry name" value="ANKYRIN REPEAT-CONTAINING PROTEIN-RELATED"/>
    <property type="match status" value="1"/>
</dbReference>
<evidence type="ECO:0000256" key="3">
    <source>
        <dbReference type="PROSITE-ProRule" id="PRU00023"/>
    </source>
</evidence>
<dbReference type="Pfam" id="PF12796">
    <property type="entry name" value="Ank_2"/>
    <property type="match status" value="3"/>
</dbReference>